<proteinExistence type="predicted"/>
<reference evidence="2 3" key="1">
    <citation type="journal article" date="2014" name="Genome Announc.">
        <title>Draft Genome Sequences of Three Alkaliphilic Bacillus Strains, Bacillus wakoensis JCM 9140T, Bacillus akibai JCM 9157T, and Bacillus hemicellulosilyticus JCM 9152T.</title>
        <authorList>
            <person name="Yuki M."/>
            <person name="Oshima K."/>
            <person name="Suda W."/>
            <person name="Oshida Y."/>
            <person name="Kitamura K."/>
            <person name="Iida T."/>
            <person name="Hattori M."/>
            <person name="Ohkuma M."/>
        </authorList>
    </citation>
    <scope>NUCLEOTIDE SEQUENCE [LARGE SCALE GENOMIC DNA]</scope>
    <source>
        <strain evidence="2 3">JCM 9157</strain>
    </source>
</reference>
<evidence type="ECO:0000256" key="1">
    <source>
        <dbReference type="SAM" id="Phobius"/>
    </source>
</evidence>
<feature type="transmembrane region" description="Helical" evidence="1">
    <location>
        <begin position="7"/>
        <end position="27"/>
    </location>
</feature>
<protein>
    <recommendedName>
        <fullName evidence="4">Photosynthesis system II assembly factor Ycf48/Hcf136-like domain-containing protein</fullName>
    </recommendedName>
</protein>
<organism evidence="2 3">
    <name type="scientific">Halalkalibacter akibai (strain ATCC 43226 / DSM 21942 / CIP 109018 / JCM 9157 / 1139)</name>
    <name type="common">Bacillus akibai</name>
    <dbReference type="NCBI Taxonomy" id="1236973"/>
    <lineage>
        <taxon>Bacteria</taxon>
        <taxon>Bacillati</taxon>
        <taxon>Bacillota</taxon>
        <taxon>Bacilli</taxon>
        <taxon>Bacillales</taxon>
        <taxon>Bacillaceae</taxon>
        <taxon>Halalkalibacter</taxon>
    </lineage>
</organism>
<name>W4QW94_HALA3</name>
<comment type="caution">
    <text evidence="2">The sequence shown here is derived from an EMBL/GenBank/DDBJ whole genome shotgun (WGS) entry which is preliminary data.</text>
</comment>
<keyword evidence="1" id="KW-1133">Transmembrane helix</keyword>
<keyword evidence="1" id="KW-0812">Transmembrane</keyword>
<dbReference type="AlphaFoldDB" id="W4QW94"/>
<evidence type="ECO:0000313" key="3">
    <source>
        <dbReference type="Proteomes" id="UP000018896"/>
    </source>
</evidence>
<dbReference type="RefSeq" id="WP_035665064.1">
    <property type="nucleotide sequence ID" value="NZ_BAUV01000020.1"/>
</dbReference>
<dbReference type="EMBL" id="BAUV01000020">
    <property type="protein sequence ID" value="GAE35584.1"/>
    <property type="molecule type" value="Genomic_DNA"/>
</dbReference>
<evidence type="ECO:0008006" key="4">
    <source>
        <dbReference type="Google" id="ProtNLM"/>
    </source>
</evidence>
<dbReference type="Proteomes" id="UP000018896">
    <property type="component" value="Unassembled WGS sequence"/>
</dbReference>
<evidence type="ECO:0000313" key="2">
    <source>
        <dbReference type="EMBL" id="GAE35584.1"/>
    </source>
</evidence>
<accession>W4QW94</accession>
<gene>
    <name evidence="2" type="ORF">JCM9157_2698</name>
</gene>
<dbReference type="SUPFAM" id="SSF110296">
    <property type="entry name" value="Oligoxyloglucan reducing end-specific cellobiohydrolase"/>
    <property type="match status" value="1"/>
</dbReference>
<keyword evidence="1" id="KW-0472">Membrane</keyword>
<dbReference type="OrthoDB" id="2618645at2"/>
<dbReference type="eggNOG" id="ENOG50306HH">
    <property type="taxonomic scope" value="Bacteria"/>
</dbReference>
<keyword evidence="3" id="KW-1185">Reference proteome</keyword>
<sequence>MEKFKKLTYIFIALFIITIFSSFYLSYQDNITTIASNSGNNNELTLKEALTLGLERAQAWDKKASIFNATSVDETFEGTRGDTGKRYNWTINFMVPGTTKYLLIGISNGKVTHVEEIIGPDNVQAIEFSEIKLDSSDLIEIAKSKYNLQQGNDWATGYHYTLDIFDGIPTITVVGIDQEKLFTKIYLDPKNGKVTSAMHKIPNGGGLLSLNQNLNSLDLSKNGMAVKGLAIGKDKLVTWGDKKPREFNTTIQPFLEISEDNGNSWTNLNIKQFITHVWFNSSNELYVSTDTEIWANVDLGSEAKRILSLEENIEYLAYSSNNNIAALSNNLIYSTRNQGRTWEKTVIPETILSLQISDQGDIFILTENGQILKRNKEKWSTLALPFSDEKPNDIKISDNKIVIANQNRIWINEFSNKEWRNIQVDDQLTRLIMKGNRLLGISEVGGIYLINFGGMEM</sequence>